<dbReference type="EMBL" id="LR899962">
    <property type="protein sequence ID" value="CAD7243531.1"/>
    <property type="molecule type" value="Genomic_DNA"/>
</dbReference>
<evidence type="ECO:0000256" key="4">
    <source>
        <dbReference type="ARBA" id="ARBA00022853"/>
    </source>
</evidence>
<dbReference type="GO" id="GO:0003713">
    <property type="term" value="F:transcription coactivator activity"/>
    <property type="evidence" value="ECO:0007669"/>
    <property type="project" value="TreeGrafter"/>
</dbReference>
<dbReference type="PANTHER" id="PTHR13808:SF1">
    <property type="entry name" value="HISTONE ACETYLTRANSFERASE"/>
    <property type="match status" value="1"/>
</dbReference>
<accession>A0A7R8XC10</accession>
<dbReference type="InterPro" id="IPR036529">
    <property type="entry name" value="KIX_dom_sf"/>
</dbReference>
<evidence type="ECO:0000256" key="6">
    <source>
        <dbReference type="ARBA" id="ARBA00023163"/>
    </source>
</evidence>
<name>A0A7R8XC10_9CRUS</name>
<feature type="domain" description="KIX" evidence="10">
    <location>
        <begin position="113"/>
        <end position="192"/>
    </location>
</feature>
<keyword evidence="6" id="KW-0804">Transcription</keyword>
<keyword evidence="12" id="KW-1185">Reference proteome</keyword>
<evidence type="ECO:0000256" key="9">
    <source>
        <dbReference type="SAM" id="MobiDB-lite"/>
    </source>
</evidence>
<feature type="compositionally biased region" description="Polar residues" evidence="9">
    <location>
        <begin position="229"/>
        <end position="239"/>
    </location>
</feature>
<feature type="compositionally biased region" description="Polar residues" evidence="9">
    <location>
        <begin position="308"/>
        <end position="319"/>
    </location>
</feature>
<keyword evidence="5" id="KW-0805">Transcription regulation</keyword>
<dbReference type="GO" id="GO:0000123">
    <property type="term" value="C:histone acetyltransferase complex"/>
    <property type="evidence" value="ECO:0007669"/>
    <property type="project" value="TreeGrafter"/>
</dbReference>
<reference evidence="11" key="1">
    <citation type="submission" date="2020-11" db="EMBL/GenBank/DDBJ databases">
        <authorList>
            <person name="Tran Van P."/>
        </authorList>
    </citation>
    <scope>NUCLEOTIDE SEQUENCE</scope>
</reference>
<dbReference type="AlphaFoldDB" id="A0A7R8XC10"/>
<gene>
    <name evidence="11" type="ORF">DSTB1V02_LOCUS3448</name>
</gene>
<organism evidence="11">
    <name type="scientific">Darwinula stevensoni</name>
    <dbReference type="NCBI Taxonomy" id="69355"/>
    <lineage>
        <taxon>Eukaryota</taxon>
        <taxon>Metazoa</taxon>
        <taxon>Ecdysozoa</taxon>
        <taxon>Arthropoda</taxon>
        <taxon>Crustacea</taxon>
        <taxon>Oligostraca</taxon>
        <taxon>Ostracoda</taxon>
        <taxon>Podocopa</taxon>
        <taxon>Podocopida</taxon>
        <taxon>Darwinulocopina</taxon>
        <taxon>Darwinuloidea</taxon>
        <taxon>Darwinulidae</taxon>
        <taxon>Darwinula</taxon>
    </lineage>
</organism>
<dbReference type="InterPro" id="IPR035898">
    <property type="entry name" value="TAZ_dom_sf"/>
</dbReference>
<evidence type="ECO:0000256" key="5">
    <source>
        <dbReference type="ARBA" id="ARBA00023015"/>
    </source>
</evidence>
<dbReference type="Pfam" id="PF02172">
    <property type="entry name" value="KIX"/>
    <property type="match status" value="1"/>
</dbReference>
<evidence type="ECO:0000256" key="2">
    <source>
        <dbReference type="ARBA" id="ARBA00013184"/>
    </source>
</evidence>
<dbReference type="GO" id="GO:0045944">
    <property type="term" value="P:positive regulation of transcription by RNA polymerase II"/>
    <property type="evidence" value="ECO:0007669"/>
    <property type="project" value="TreeGrafter"/>
</dbReference>
<dbReference type="InterPro" id="IPR013178">
    <property type="entry name" value="Histone_AcTrfase_Rtt109/CBP"/>
</dbReference>
<dbReference type="GO" id="GO:0005667">
    <property type="term" value="C:transcription regulator complex"/>
    <property type="evidence" value="ECO:0007669"/>
    <property type="project" value="TreeGrafter"/>
</dbReference>
<protein>
    <recommendedName>
        <fullName evidence="2">histone acetyltransferase</fullName>
        <ecNumber evidence="2">2.3.1.48</ecNumber>
    </recommendedName>
</protein>
<keyword evidence="7" id="KW-0539">Nucleus</keyword>
<comment type="catalytic activity">
    <reaction evidence="8">
        <text>L-lysyl-[protein] + acetyl-CoA = N(6)-acetyl-L-lysyl-[protein] + CoA + H(+)</text>
        <dbReference type="Rhea" id="RHEA:45948"/>
        <dbReference type="Rhea" id="RHEA-COMP:9752"/>
        <dbReference type="Rhea" id="RHEA-COMP:10731"/>
        <dbReference type="ChEBI" id="CHEBI:15378"/>
        <dbReference type="ChEBI" id="CHEBI:29969"/>
        <dbReference type="ChEBI" id="CHEBI:57287"/>
        <dbReference type="ChEBI" id="CHEBI:57288"/>
        <dbReference type="ChEBI" id="CHEBI:61930"/>
        <dbReference type="EC" id="2.3.1.48"/>
    </reaction>
</comment>
<dbReference type="SUPFAM" id="SSF47040">
    <property type="entry name" value="Kix domain of CBP (creb binding protein)"/>
    <property type="match status" value="1"/>
</dbReference>
<evidence type="ECO:0000256" key="7">
    <source>
        <dbReference type="ARBA" id="ARBA00023242"/>
    </source>
</evidence>
<evidence type="ECO:0000313" key="11">
    <source>
        <dbReference type="EMBL" id="CAD7243531.1"/>
    </source>
</evidence>
<dbReference type="OrthoDB" id="6381963at2759"/>
<feature type="region of interest" description="Disordered" evidence="9">
    <location>
        <begin position="18"/>
        <end position="48"/>
    </location>
</feature>
<dbReference type="PANTHER" id="PTHR13808">
    <property type="entry name" value="CBP/P300-RELATED"/>
    <property type="match status" value="1"/>
</dbReference>
<dbReference type="GO" id="GO:0004402">
    <property type="term" value="F:histone acetyltransferase activity"/>
    <property type="evidence" value="ECO:0007669"/>
    <property type="project" value="InterPro"/>
</dbReference>
<keyword evidence="4" id="KW-0156">Chromatin regulator</keyword>
<dbReference type="Gene3D" id="1.10.246.20">
    <property type="entry name" value="Coactivator CBP, KIX domain"/>
    <property type="match status" value="1"/>
</dbReference>
<proteinExistence type="predicted"/>
<feature type="region of interest" description="Disordered" evidence="9">
    <location>
        <begin position="226"/>
        <end position="319"/>
    </location>
</feature>
<feature type="compositionally biased region" description="Low complexity" evidence="9">
    <location>
        <begin position="26"/>
        <end position="38"/>
    </location>
</feature>
<evidence type="ECO:0000256" key="8">
    <source>
        <dbReference type="ARBA" id="ARBA00048017"/>
    </source>
</evidence>
<evidence type="ECO:0000313" key="12">
    <source>
        <dbReference type="Proteomes" id="UP000677054"/>
    </source>
</evidence>
<dbReference type="EC" id="2.3.1.48" evidence="2"/>
<evidence type="ECO:0000256" key="1">
    <source>
        <dbReference type="ARBA" id="ARBA00004123"/>
    </source>
</evidence>
<dbReference type="PROSITE" id="PS50952">
    <property type="entry name" value="KIX"/>
    <property type="match status" value="1"/>
</dbReference>
<dbReference type="EMBL" id="CAJPEV010000445">
    <property type="protein sequence ID" value="CAG0885384.1"/>
    <property type="molecule type" value="Genomic_DNA"/>
</dbReference>
<dbReference type="GO" id="GO:0005634">
    <property type="term" value="C:nucleus"/>
    <property type="evidence" value="ECO:0007669"/>
    <property type="project" value="UniProtKB-SubCell"/>
</dbReference>
<dbReference type="GO" id="GO:0031490">
    <property type="term" value="F:chromatin DNA binding"/>
    <property type="evidence" value="ECO:0007669"/>
    <property type="project" value="TreeGrafter"/>
</dbReference>
<dbReference type="Proteomes" id="UP000677054">
    <property type="component" value="Unassembled WGS sequence"/>
</dbReference>
<keyword evidence="3" id="KW-0808">Transferase</keyword>
<sequence length="319" mass="35038">MDEVDIAVEYVHQQKMNGESEFTALGQLSGQPHQGQPQQQPPPGVDPEKRKLIQQQLALLIHAHKCQRQENQANGELRPILYSRVQPGTQPRQPQQGPITDAGMAQATVAPIQGFKEWQESVTPELRNHIVKKVVTGIFPTNDPTVVGDKRMHNLVAYAQKVEREIYEVANSRPEYYHLVAEKLYKIQKDIEERRQQRRQRGLGPSVHAPEGEHELTLGQVLLQLGVSPASSPPNTTATRLAPYDGRPSGPLALVHGGLPTHPLSAHPQPAPPGIRPRDPVTSLQSTEGPSAPEPAQSGPSSAEIVDPTTQIFHPDSNV</sequence>
<evidence type="ECO:0000256" key="3">
    <source>
        <dbReference type="ARBA" id="ARBA00022679"/>
    </source>
</evidence>
<evidence type="ECO:0000259" key="10">
    <source>
        <dbReference type="PROSITE" id="PS50952"/>
    </source>
</evidence>
<comment type="subcellular location">
    <subcellularLocation>
        <location evidence="1">Nucleus</location>
    </subcellularLocation>
</comment>
<dbReference type="InterPro" id="IPR003101">
    <property type="entry name" value="KIX_dom"/>
</dbReference>
<dbReference type="Gene3D" id="1.20.1020.10">
    <property type="entry name" value="TAZ domain"/>
    <property type="match status" value="1"/>
</dbReference>